<dbReference type="GO" id="GO:0003746">
    <property type="term" value="F:translation elongation factor activity"/>
    <property type="evidence" value="ECO:0007669"/>
    <property type="project" value="UniProtKB-UniRule"/>
</dbReference>
<dbReference type="NCBIfam" id="TIGR00484">
    <property type="entry name" value="EF-G"/>
    <property type="match status" value="1"/>
</dbReference>
<dbReference type="SUPFAM" id="SSF50447">
    <property type="entry name" value="Translation proteins"/>
    <property type="match status" value="1"/>
</dbReference>
<dbReference type="InterPro" id="IPR000795">
    <property type="entry name" value="T_Tr_GTP-bd_dom"/>
</dbReference>
<dbReference type="Pfam" id="PF00679">
    <property type="entry name" value="EFG_C"/>
    <property type="match status" value="1"/>
</dbReference>
<dbReference type="InterPro" id="IPR009022">
    <property type="entry name" value="EFG_III"/>
</dbReference>
<evidence type="ECO:0000256" key="7">
    <source>
        <dbReference type="HAMAP-Rule" id="MF_00054"/>
    </source>
</evidence>
<dbReference type="PANTHER" id="PTHR43261">
    <property type="entry name" value="TRANSLATION ELONGATION FACTOR G-RELATED"/>
    <property type="match status" value="1"/>
</dbReference>
<feature type="domain" description="Tr-type G" evidence="9">
    <location>
        <begin position="52"/>
        <end position="330"/>
    </location>
</feature>
<dbReference type="NCBIfam" id="TIGR00231">
    <property type="entry name" value="small_GTP"/>
    <property type="match status" value="1"/>
</dbReference>
<evidence type="ECO:0000256" key="6">
    <source>
        <dbReference type="ARBA" id="ARBA00024731"/>
    </source>
</evidence>
<evidence type="ECO:0000256" key="1">
    <source>
        <dbReference type="ARBA" id="ARBA00005870"/>
    </source>
</evidence>
<comment type="subcellular location">
    <subcellularLocation>
        <location evidence="7">Cytoplasm</location>
    </subcellularLocation>
</comment>
<evidence type="ECO:0000259" key="9">
    <source>
        <dbReference type="PROSITE" id="PS51722"/>
    </source>
</evidence>
<dbReference type="InterPro" id="IPR035647">
    <property type="entry name" value="EFG_III/V"/>
</dbReference>
<dbReference type="Gene3D" id="3.30.70.240">
    <property type="match status" value="1"/>
</dbReference>
<dbReference type="InterPro" id="IPR004540">
    <property type="entry name" value="Transl_elong_EFG/EF2"/>
</dbReference>
<dbReference type="InterPro" id="IPR020568">
    <property type="entry name" value="Ribosomal_Su5_D2-typ_SF"/>
</dbReference>
<dbReference type="AlphaFoldDB" id="A0A484HI42"/>
<dbReference type="InterPro" id="IPR027417">
    <property type="entry name" value="P-loop_NTPase"/>
</dbReference>
<reference evidence="10" key="1">
    <citation type="submission" date="2019-01" db="EMBL/GenBank/DDBJ databases">
        <authorList>
            <consortium name="Genoscope - CEA"/>
            <person name="William W."/>
        </authorList>
    </citation>
    <scope>NUCLEOTIDE SEQUENCE</scope>
    <source>
        <strain evidence="10">CR-1</strain>
    </source>
</reference>
<gene>
    <name evidence="7 10" type="primary">fusA</name>
    <name evidence="10" type="ORF">EPICR_50116</name>
</gene>
<dbReference type="FunFam" id="3.30.70.240:FF:000001">
    <property type="entry name" value="Elongation factor G"/>
    <property type="match status" value="1"/>
</dbReference>
<evidence type="ECO:0000256" key="5">
    <source>
        <dbReference type="ARBA" id="ARBA00023134"/>
    </source>
</evidence>
<dbReference type="Gene3D" id="3.30.70.870">
    <property type="entry name" value="Elongation Factor G (Translational Gtpase), domain 3"/>
    <property type="match status" value="1"/>
</dbReference>
<dbReference type="GO" id="GO:0005525">
    <property type="term" value="F:GTP binding"/>
    <property type="evidence" value="ECO:0007669"/>
    <property type="project" value="UniProtKB-UniRule"/>
</dbReference>
<dbReference type="SUPFAM" id="SSF54211">
    <property type="entry name" value="Ribosomal protein S5 domain 2-like"/>
    <property type="match status" value="1"/>
</dbReference>
<dbReference type="SMART" id="SM00889">
    <property type="entry name" value="EFG_IV"/>
    <property type="match status" value="1"/>
</dbReference>
<dbReference type="PRINTS" id="PR00315">
    <property type="entry name" value="ELONGATNFCT"/>
</dbReference>
<dbReference type="SMART" id="SM00838">
    <property type="entry name" value="EFG_C"/>
    <property type="match status" value="1"/>
</dbReference>
<evidence type="ECO:0000256" key="3">
    <source>
        <dbReference type="ARBA" id="ARBA00022768"/>
    </source>
</evidence>
<dbReference type="Gene3D" id="3.30.230.10">
    <property type="match status" value="1"/>
</dbReference>
<dbReference type="GO" id="GO:0005737">
    <property type="term" value="C:cytoplasm"/>
    <property type="evidence" value="ECO:0007669"/>
    <property type="project" value="UniProtKB-SubCell"/>
</dbReference>
<comment type="similarity">
    <text evidence="1 7">Belongs to the TRAFAC class translation factor GTPase superfamily. Classic translation factor GTPase family. EF-G/EF-2 subfamily.</text>
</comment>
<dbReference type="GO" id="GO:0032790">
    <property type="term" value="P:ribosome disassembly"/>
    <property type="evidence" value="ECO:0007669"/>
    <property type="project" value="TreeGrafter"/>
</dbReference>
<evidence type="ECO:0000256" key="8">
    <source>
        <dbReference type="NCBIfam" id="TIGR00484"/>
    </source>
</evidence>
<keyword evidence="7" id="KW-0963">Cytoplasm</keyword>
<evidence type="ECO:0000313" key="10">
    <source>
        <dbReference type="EMBL" id="VEN74840.1"/>
    </source>
</evidence>
<dbReference type="Pfam" id="PF14492">
    <property type="entry name" value="EFG_III"/>
    <property type="match status" value="1"/>
</dbReference>
<feature type="binding site" evidence="7">
    <location>
        <begin position="125"/>
        <end position="129"/>
    </location>
    <ligand>
        <name>GTP</name>
        <dbReference type="ChEBI" id="CHEBI:37565"/>
    </ligand>
</feature>
<dbReference type="Pfam" id="PF03764">
    <property type="entry name" value="EFG_IV"/>
    <property type="match status" value="1"/>
</dbReference>
<dbReference type="CDD" id="cd01680">
    <property type="entry name" value="EFG_like_IV"/>
    <property type="match status" value="1"/>
</dbReference>
<accession>A0A484HI42</accession>
<dbReference type="HAMAP" id="MF_00054_B">
    <property type="entry name" value="EF_G_EF_2_B"/>
    <property type="match status" value="1"/>
</dbReference>
<keyword evidence="3 7" id="KW-0251">Elongation factor</keyword>
<feature type="binding site" evidence="7">
    <location>
        <begin position="61"/>
        <end position="68"/>
    </location>
    <ligand>
        <name>GTP</name>
        <dbReference type="ChEBI" id="CHEBI:37565"/>
    </ligand>
</feature>
<dbReference type="FunFam" id="3.40.50.300:FF:000029">
    <property type="entry name" value="Elongation factor G"/>
    <property type="match status" value="1"/>
</dbReference>
<dbReference type="InterPro" id="IPR005225">
    <property type="entry name" value="Small_GTP-bd"/>
</dbReference>
<dbReference type="GO" id="GO:0003924">
    <property type="term" value="F:GTPase activity"/>
    <property type="evidence" value="ECO:0007669"/>
    <property type="project" value="InterPro"/>
</dbReference>
<protein>
    <recommendedName>
        <fullName evidence="7 8">Elongation factor G</fullName>
        <shortName evidence="7">EF-G</shortName>
    </recommendedName>
</protein>
<dbReference type="EMBL" id="CAACVI010000045">
    <property type="protein sequence ID" value="VEN74840.1"/>
    <property type="molecule type" value="Genomic_DNA"/>
</dbReference>
<evidence type="ECO:0000256" key="2">
    <source>
        <dbReference type="ARBA" id="ARBA00022741"/>
    </source>
</evidence>
<keyword evidence="4 7" id="KW-0648">Protein biosynthesis</keyword>
<keyword evidence="5 7" id="KW-0342">GTP-binding</keyword>
<keyword evidence="2 7" id="KW-0547">Nucleotide-binding</keyword>
<dbReference type="Pfam" id="PF00009">
    <property type="entry name" value="GTP_EFTU"/>
    <property type="match status" value="1"/>
</dbReference>
<dbReference type="PANTHER" id="PTHR43261:SF1">
    <property type="entry name" value="RIBOSOME-RELEASING FACTOR 2, MITOCHONDRIAL"/>
    <property type="match status" value="1"/>
</dbReference>
<dbReference type="InterPro" id="IPR009000">
    <property type="entry name" value="Transl_B-barrel_sf"/>
</dbReference>
<comment type="function">
    <text evidence="6 7">Catalyzes the GTP-dependent ribosomal translocation step during translation elongation. During this step, the ribosome changes from the pre-translocational (PRE) to the post-translocational (POST) state as the newly formed A-site-bound peptidyl-tRNA and P-site-bound deacylated tRNA move to the P and E sites, respectively. Catalyzes the coordinated movement of the two tRNA molecules, the mRNA and conformational changes in the ribosome.</text>
</comment>
<sequence>MNRLPKCKVIFERALGTQFGHAGLTPENKTAAISPEGRRALVRLMSKKSKIDQIRNIGVIAHIDAGKTTVTERILYYTGRSHKLGEVHDGEAQMDWMPDEQERGITITSAVTACRWKDCDIQIIDTPGHVDFTIEVERSLRVLDGAVGVFCAVGGVEPQSETVWRQADRYRVPKIAFINKLDRVGADFGHAVDMMRERLGANPLILQIPVGLEDHFSGVIDLIFMKEIVWDDDTLGESYEEKEISSDLMEEAEKARERLIESLAEADDEFMEAYLSDSPDDLITPAAIIAALRRATIALKAAPILCGSALKNKGIQPLLDAIRHFLPSPGDIPPVKGADPETGEEVDFPPTDSSPLAALIFKVAMIEGRKLSYARVYSGVMKAGSQVYNPSRKCDEKLSRILKMHANKRERIQAAGAGAIVGVVGLKDSSTGETLCARSRPALLETMRFEDPVMSIAVEPKTRADQDKIEAVFKKFMEEDPTVKVKIDPDTGQTLLSGMGELHIEVVVSRMKREFNIDVNTGKPQVVRRETLARKSEASAFFDREINGRRHFARVSIALSPLERGAGNRFVCRADPSETPEEFVGAVEKGVRESFESGALMGYPVTDVEAVLTGGEYRESLGSDLAYSVSGSMACQEALSKGEPFFLEPIMDVEVFVPEAFVGEVIGDLNARGGKVGSIDHKSDIQIILVRAPLSRMFGYSTSLRSATQGRGTFTMKFRCFDQV</sequence>
<dbReference type="NCBIfam" id="NF009381">
    <property type="entry name" value="PRK12740.1-5"/>
    <property type="match status" value="1"/>
</dbReference>
<feature type="binding site" evidence="7">
    <location>
        <begin position="179"/>
        <end position="182"/>
    </location>
    <ligand>
        <name>GTP</name>
        <dbReference type="ChEBI" id="CHEBI:37565"/>
    </ligand>
</feature>
<dbReference type="InterPro" id="IPR004161">
    <property type="entry name" value="EFTu-like_2"/>
</dbReference>
<dbReference type="Pfam" id="PF03144">
    <property type="entry name" value="GTP_EFTU_D2"/>
    <property type="match status" value="1"/>
</dbReference>
<dbReference type="Gene3D" id="2.40.30.10">
    <property type="entry name" value="Translation factors"/>
    <property type="match status" value="1"/>
</dbReference>
<name>A0A484HI42_9BACT</name>
<organism evidence="10">
    <name type="scientific">uncultured Desulfobacteraceae bacterium</name>
    <dbReference type="NCBI Taxonomy" id="218296"/>
    <lineage>
        <taxon>Bacteria</taxon>
        <taxon>Pseudomonadati</taxon>
        <taxon>Thermodesulfobacteriota</taxon>
        <taxon>Desulfobacteria</taxon>
        <taxon>Desulfobacterales</taxon>
        <taxon>Desulfobacteraceae</taxon>
        <taxon>environmental samples</taxon>
    </lineage>
</organism>
<dbReference type="InterPro" id="IPR000640">
    <property type="entry name" value="EFG_V-like"/>
</dbReference>
<dbReference type="InterPro" id="IPR014721">
    <property type="entry name" value="Ribsml_uS5_D2-typ_fold_subgr"/>
</dbReference>
<evidence type="ECO:0000256" key="4">
    <source>
        <dbReference type="ARBA" id="ARBA00022917"/>
    </source>
</evidence>
<dbReference type="SUPFAM" id="SSF52540">
    <property type="entry name" value="P-loop containing nucleoside triphosphate hydrolases"/>
    <property type="match status" value="1"/>
</dbReference>
<dbReference type="CDD" id="cd01886">
    <property type="entry name" value="EF-G"/>
    <property type="match status" value="1"/>
</dbReference>
<dbReference type="InterPro" id="IPR035649">
    <property type="entry name" value="EFG_V"/>
</dbReference>
<dbReference type="PROSITE" id="PS51722">
    <property type="entry name" value="G_TR_2"/>
    <property type="match status" value="1"/>
</dbReference>
<dbReference type="Gene3D" id="3.40.50.300">
    <property type="entry name" value="P-loop containing nucleotide triphosphate hydrolases"/>
    <property type="match status" value="1"/>
</dbReference>
<dbReference type="CDD" id="cd16262">
    <property type="entry name" value="EFG_III"/>
    <property type="match status" value="1"/>
</dbReference>
<dbReference type="CDD" id="cd03713">
    <property type="entry name" value="EFG_mtEFG_C"/>
    <property type="match status" value="1"/>
</dbReference>
<dbReference type="FunFam" id="3.30.70.870:FF:000001">
    <property type="entry name" value="Elongation factor G"/>
    <property type="match status" value="1"/>
</dbReference>
<dbReference type="InterPro" id="IPR031157">
    <property type="entry name" value="G_TR_CS"/>
</dbReference>
<dbReference type="InterPro" id="IPR041095">
    <property type="entry name" value="EFG_II"/>
</dbReference>
<dbReference type="CDD" id="cd04088">
    <property type="entry name" value="EFG_mtEFG_II"/>
    <property type="match status" value="1"/>
</dbReference>
<proteinExistence type="inferred from homology"/>
<dbReference type="SUPFAM" id="SSF54980">
    <property type="entry name" value="EF-G C-terminal domain-like"/>
    <property type="match status" value="2"/>
</dbReference>
<dbReference type="InterPro" id="IPR005517">
    <property type="entry name" value="Transl_elong_EFG/EF2_IV"/>
</dbReference>
<dbReference type="PROSITE" id="PS00301">
    <property type="entry name" value="G_TR_1"/>
    <property type="match status" value="1"/>
</dbReference>